<dbReference type="EMBL" id="FNOI01000001">
    <property type="protein sequence ID" value="SDW16804.1"/>
    <property type="molecule type" value="Genomic_DNA"/>
</dbReference>
<evidence type="ECO:0000313" key="4">
    <source>
        <dbReference type="Proteomes" id="UP000199441"/>
    </source>
</evidence>
<gene>
    <name evidence="3" type="ORF">SAMN04488001_0446</name>
</gene>
<evidence type="ECO:0000313" key="3">
    <source>
        <dbReference type="EMBL" id="SDW16804.1"/>
    </source>
</evidence>
<dbReference type="RefSeq" id="WP_089943730.1">
    <property type="nucleotide sequence ID" value="NZ_FNOI01000001.1"/>
</dbReference>
<keyword evidence="4" id="KW-1185">Reference proteome</keyword>
<feature type="transmembrane region" description="Helical" evidence="1">
    <location>
        <begin position="150"/>
        <end position="172"/>
    </location>
</feature>
<dbReference type="STRING" id="670155.SAMN04488001_0446"/>
<keyword evidence="1" id="KW-0472">Membrane</keyword>
<feature type="transmembrane region" description="Helical" evidence="1">
    <location>
        <begin position="279"/>
        <end position="295"/>
    </location>
</feature>
<name>A0A1H2RD92_9RHOB</name>
<dbReference type="InterPro" id="IPR037185">
    <property type="entry name" value="EmrE-like"/>
</dbReference>
<dbReference type="Proteomes" id="UP000199441">
    <property type="component" value="Unassembled WGS sequence"/>
</dbReference>
<keyword evidence="1" id="KW-1133">Transmembrane helix</keyword>
<evidence type="ECO:0000256" key="1">
    <source>
        <dbReference type="SAM" id="Phobius"/>
    </source>
</evidence>
<feature type="transmembrane region" description="Helical" evidence="1">
    <location>
        <begin position="38"/>
        <end position="57"/>
    </location>
</feature>
<dbReference type="OrthoDB" id="5243804at2"/>
<feature type="transmembrane region" description="Helical" evidence="1">
    <location>
        <begin position="112"/>
        <end position="138"/>
    </location>
</feature>
<proteinExistence type="predicted"/>
<feature type="transmembrane region" description="Helical" evidence="1">
    <location>
        <begin position="221"/>
        <end position="243"/>
    </location>
</feature>
<keyword evidence="1" id="KW-0812">Transmembrane</keyword>
<feature type="transmembrane region" description="Helical" evidence="1">
    <location>
        <begin position="69"/>
        <end position="92"/>
    </location>
</feature>
<dbReference type="Pfam" id="PF00892">
    <property type="entry name" value="EamA"/>
    <property type="match status" value="1"/>
</dbReference>
<reference evidence="4" key="1">
    <citation type="submission" date="2016-10" db="EMBL/GenBank/DDBJ databases">
        <authorList>
            <person name="Varghese N."/>
            <person name="Submissions S."/>
        </authorList>
    </citation>
    <scope>NUCLEOTIDE SEQUENCE [LARGE SCALE GENOMIC DNA]</scope>
    <source>
        <strain evidence="4">DSM 26922</strain>
    </source>
</reference>
<sequence length="296" mass="31240">MALWIYVSVFAAFMQNLRFMLQKHLKATKLSTGGATFSRFLFSSPLVALAVWGYLSWSGAAFPALSGTFWAYALSGGIAQILATACVVALFAERNFAVGIVFKKTEVVLTALVGLVVLGEGVSSLGVVAIVVGFAGVMLLSDPPQGGARFLNKATGFGLSSGLLFAVSAVGYRGAAMQIDSADVIVRAGVTLAMVTAYQTIIMAAWLAWRDTGEIARVVASWRVSSLVGVTSMCGSFGWFIAFALQNAAYVKAVGQVELVFTFLASYFIFKERSTPKEIAGIALIVISILVLVAAL</sequence>
<organism evidence="3 4">
    <name type="scientific">Litoreibacter albidus</name>
    <dbReference type="NCBI Taxonomy" id="670155"/>
    <lineage>
        <taxon>Bacteria</taxon>
        <taxon>Pseudomonadati</taxon>
        <taxon>Pseudomonadota</taxon>
        <taxon>Alphaproteobacteria</taxon>
        <taxon>Rhodobacterales</taxon>
        <taxon>Roseobacteraceae</taxon>
        <taxon>Litoreibacter</taxon>
    </lineage>
</organism>
<dbReference type="Gene3D" id="1.10.3730.20">
    <property type="match status" value="1"/>
</dbReference>
<accession>A0A1H2RD92</accession>
<feature type="domain" description="EamA" evidence="2">
    <location>
        <begin position="162"/>
        <end position="293"/>
    </location>
</feature>
<feature type="transmembrane region" description="Helical" evidence="1">
    <location>
        <begin position="184"/>
        <end position="209"/>
    </location>
</feature>
<dbReference type="SUPFAM" id="SSF103481">
    <property type="entry name" value="Multidrug resistance efflux transporter EmrE"/>
    <property type="match status" value="2"/>
</dbReference>
<dbReference type="InterPro" id="IPR000620">
    <property type="entry name" value="EamA_dom"/>
</dbReference>
<protein>
    <submittedName>
        <fullName evidence="3">EamA-like transporter family protein</fullName>
    </submittedName>
</protein>
<evidence type="ECO:0000259" key="2">
    <source>
        <dbReference type="Pfam" id="PF00892"/>
    </source>
</evidence>
<dbReference type="GO" id="GO:0016020">
    <property type="term" value="C:membrane"/>
    <property type="evidence" value="ECO:0007669"/>
    <property type="project" value="InterPro"/>
</dbReference>
<dbReference type="AlphaFoldDB" id="A0A1H2RD92"/>
<feature type="transmembrane region" description="Helical" evidence="1">
    <location>
        <begin position="249"/>
        <end position="270"/>
    </location>
</feature>